<dbReference type="Proteomes" id="UP000244450">
    <property type="component" value="Unassembled WGS sequence"/>
</dbReference>
<evidence type="ECO:0000313" key="1">
    <source>
        <dbReference type="EMBL" id="PUZ25413.1"/>
    </source>
</evidence>
<proteinExistence type="predicted"/>
<name>A0A2T7BGQ7_9BACT</name>
<evidence type="ECO:0000313" key="2">
    <source>
        <dbReference type="Proteomes" id="UP000244450"/>
    </source>
</evidence>
<accession>A0A2T7BGQ7</accession>
<gene>
    <name evidence="1" type="ORF">DCC81_14060</name>
</gene>
<keyword evidence="2" id="KW-1185">Reference proteome</keyword>
<organism evidence="1 2">
    <name type="scientific">Chitinophaga parva</name>
    <dbReference type="NCBI Taxonomy" id="2169414"/>
    <lineage>
        <taxon>Bacteria</taxon>
        <taxon>Pseudomonadati</taxon>
        <taxon>Bacteroidota</taxon>
        <taxon>Chitinophagia</taxon>
        <taxon>Chitinophagales</taxon>
        <taxon>Chitinophagaceae</taxon>
        <taxon>Chitinophaga</taxon>
    </lineage>
</organism>
<reference evidence="1 2" key="1">
    <citation type="submission" date="2018-04" db="EMBL/GenBank/DDBJ databases">
        <title>Chitinophaga fuyangensis sp. nov., isolated from soil in a chemical factory.</title>
        <authorList>
            <person name="Chen K."/>
        </authorList>
    </citation>
    <scope>NUCLEOTIDE SEQUENCE [LARGE SCALE GENOMIC DNA]</scope>
    <source>
        <strain evidence="1 2">LY-1</strain>
    </source>
</reference>
<dbReference type="EMBL" id="QCYK01000002">
    <property type="protein sequence ID" value="PUZ25413.1"/>
    <property type="molecule type" value="Genomic_DNA"/>
</dbReference>
<sequence>MILFVLICVACFFTTGRHEMNLLTQQSRQYEKMGYYREEVTHHFDDALVKFNALTQYVNADAQELSNQALLINGIQADNNKVRGLLDERRADPNLAPTASQEFYEKMTRNVIILASIKDSLSQTRYQSASLREQLDACSRTSQKAINDLNRLH</sequence>
<dbReference type="AlphaFoldDB" id="A0A2T7BGQ7"/>
<protein>
    <submittedName>
        <fullName evidence="1">Uncharacterized protein</fullName>
    </submittedName>
</protein>
<comment type="caution">
    <text evidence="1">The sequence shown here is derived from an EMBL/GenBank/DDBJ whole genome shotgun (WGS) entry which is preliminary data.</text>
</comment>